<evidence type="ECO:0000313" key="2">
    <source>
        <dbReference type="Proteomes" id="UP001150924"/>
    </source>
</evidence>
<dbReference type="RefSeq" id="WP_267766149.1">
    <property type="nucleotide sequence ID" value="NZ_JAPNKE010000002.1"/>
</dbReference>
<dbReference type="Proteomes" id="UP001150924">
    <property type="component" value="Unassembled WGS sequence"/>
</dbReference>
<organism evidence="1 2">
    <name type="scientific">Nannocystis pusilla</name>
    <dbReference type="NCBI Taxonomy" id="889268"/>
    <lineage>
        <taxon>Bacteria</taxon>
        <taxon>Pseudomonadati</taxon>
        <taxon>Myxococcota</taxon>
        <taxon>Polyangia</taxon>
        <taxon>Nannocystales</taxon>
        <taxon>Nannocystaceae</taxon>
        <taxon>Nannocystis</taxon>
    </lineage>
</organism>
<gene>
    <name evidence="1" type="ORF">OV079_03190</name>
</gene>
<evidence type="ECO:0000313" key="1">
    <source>
        <dbReference type="EMBL" id="MCY1004590.1"/>
    </source>
</evidence>
<proteinExistence type="predicted"/>
<keyword evidence="2" id="KW-1185">Reference proteome</keyword>
<accession>A0A9X3EK01</accession>
<sequence>MLATDGAMGPLGLACLVRALDPAGEAVRETEHFEMYPELGYTVVILSNFDDDPRAIASKLREWLTQGVRPR</sequence>
<name>A0A9X3EK01_9BACT</name>
<dbReference type="EMBL" id="JAPNKE010000002">
    <property type="protein sequence ID" value="MCY1004590.1"/>
    <property type="molecule type" value="Genomic_DNA"/>
</dbReference>
<comment type="caution">
    <text evidence="1">The sequence shown here is derived from an EMBL/GenBank/DDBJ whole genome shotgun (WGS) entry which is preliminary data.</text>
</comment>
<dbReference type="AlphaFoldDB" id="A0A9X3EK01"/>
<protein>
    <submittedName>
        <fullName evidence="1">Uncharacterized protein</fullName>
    </submittedName>
</protein>
<reference evidence="1" key="1">
    <citation type="submission" date="2022-11" db="EMBL/GenBank/DDBJ databases">
        <title>Minimal conservation of predation-associated metabolite biosynthetic gene clusters underscores biosynthetic potential of Myxococcota including descriptions for ten novel species: Archangium lansinium sp. nov., Myxococcus landrumus sp. nov., Nannocystis bai.</title>
        <authorList>
            <person name="Ahearne A."/>
            <person name="Stevens C."/>
            <person name="Phillips K."/>
        </authorList>
    </citation>
    <scope>NUCLEOTIDE SEQUENCE</scope>
    <source>
        <strain evidence="1">Na p29</strain>
    </source>
</reference>